<dbReference type="Pfam" id="PF13855">
    <property type="entry name" value="LRR_8"/>
    <property type="match status" value="2"/>
</dbReference>
<dbReference type="PRINTS" id="PR00019">
    <property type="entry name" value="LEURICHRPT"/>
</dbReference>
<evidence type="ECO:0000256" key="12">
    <source>
        <dbReference type="PROSITE-ProRule" id="PRU10141"/>
    </source>
</evidence>
<gene>
    <name evidence="16" type="ORF">PVK06_029919</name>
</gene>
<dbReference type="Pfam" id="PF00560">
    <property type="entry name" value="LRR_1"/>
    <property type="match status" value="10"/>
</dbReference>
<evidence type="ECO:0000256" key="1">
    <source>
        <dbReference type="ARBA" id="ARBA00004236"/>
    </source>
</evidence>
<dbReference type="Gene3D" id="1.10.510.10">
    <property type="entry name" value="Transferase(Phosphotransferase) domain 1"/>
    <property type="match status" value="1"/>
</dbReference>
<evidence type="ECO:0000256" key="6">
    <source>
        <dbReference type="ARBA" id="ARBA00022737"/>
    </source>
</evidence>
<dbReference type="PANTHER" id="PTHR48053">
    <property type="entry name" value="LEUCINE RICH REPEAT FAMILY PROTEIN, EXPRESSED"/>
    <property type="match status" value="1"/>
</dbReference>
<dbReference type="SMART" id="SM00365">
    <property type="entry name" value="LRR_SD22"/>
    <property type="match status" value="8"/>
</dbReference>
<dbReference type="InterPro" id="IPR017441">
    <property type="entry name" value="Protein_kinase_ATP_BS"/>
</dbReference>
<name>A0ABR0NN11_GOSAR</name>
<evidence type="ECO:0000256" key="10">
    <source>
        <dbReference type="ARBA" id="ARBA00023136"/>
    </source>
</evidence>
<keyword evidence="5 14" id="KW-0732">Signal</keyword>
<keyword evidence="10 13" id="KW-0472">Membrane</keyword>
<sequence length="1045" mass="115073">MAFSFYTFIAILLVLLSITVRSSEITRVTNNDSESLVAEENALMETGWWSNYSNIGFHHCTWPGVRCSSAGSVIEIDLSGHGLNGSITPQIGALSKLTCLNLSSNNLRGELPSSLGNLTQLAVLDVSYNEIHSIPLEIEKMENLVSLNLTRNLIVDMPSAIGLLTNLTHLIMTSNPLQSIIPPHIWNLKKLMTLHLGNCQLYGSIPPNIGKLKTLVNLHLSSNMLVGPIPSSVNNLTNLASLVLSTNQLNGSIPQEIGRLTNLITLDLSSNMLVGPIPSSVNNLTNLASLVLYANQLNGSIPQEIGRLTNLITLYLSSNMLVGPIPSSLGNLSRLVSFFLYQNKINGSIPQEIRHLRKLSHLDLGANNLSGEIPSFLGLLPSLSRLYLDSNLFEGFIPLNIGKLKNLTLLLLSGNKLTGSIPSSLSYLTNLWWLSLDRNLLHGSIPYEIGNMTNLIGLQLDSNHISNSIPSSLLHLPNLLHLSMASNLLEGPIPHEIESLNALQSLDLSDNKLSGPIPSQIGNLSTLTYLNLANNNLSGRIPLQIGGLSLNQLDLSHNIISGDIPSQLNSQNIDLSHNLLQGVIPSQFGNLTHLSILDLSWNNLTGTIPEFPFFVGNLNLSFNSLRGQIPSGLLHFAPETFTGNKDLCGSIQGFRPCPSSPNVNRERNSKVVKHNLPIVILVPTSLFFVSTFVLVIFILFRRYRAKALKYDPSPTKNGDLFSIWNFDGKIAFEDIIKATEDFDIKYCIGTGGYGSVYRAILPSGKVVALKKLHRLEAEQPAYDTSFRNEIKFLTEIRHKNIVKLHGFCLHNRCMFLIYEYMEKGSLFYILSIDEEAVELDWTKRVNIVKGVLHALSYMHHDCNPPIVHRDISSNNILLNSELEAFIADFGTARLLDPNSSNRTVIVGTYGYIAPELAYSLVVTEKCDVYSFGVLALEILMGKHPGELLSTLTSSSSPSSIQNVKLNEILDPRLSPPRSRKMVGDIAFVAMISFACLRAKPKARPTMKSVSQEFLHIKSPILVSLHEISLIELNNHEMLTTGESYK</sequence>
<feature type="domain" description="Protein kinase" evidence="15">
    <location>
        <begin position="742"/>
        <end position="1014"/>
    </location>
</feature>
<evidence type="ECO:0000256" key="7">
    <source>
        <dbReference type="ARBA" id="ARBA00022741"/>
    </source>
</evidence>
<feature type="binding site" evidence="12">
    <location>
        <position position="770"/>
    </location>
    <ligand>
        <name>ATP</name>
        <dbReference type="ChEBI" id="CHEBI:30616"/>
    </ligand>
</feature>
<dbReference type="SUPFAM" id="SSF56112">
    <property type="entry name" value="Protein kinase-like (PK-like)"/>
    <property type="match status" value="1"/>
</dbReference>
<keyword evidence="6" id="KW-0677">Repeat</keyword>
<keyword evidence="7 12" id="KW-0547">Nucleotide-binding</keyword>
<reference evidence="16 17" key="1">
    <citation type="submission" date="2023-03" db="EMBL/GenBank/DDBJ databases">
        <title>WGS of Gossypium arboreum.</title>
        <authorList>
            <person name="Yu D."/>
        </authorList>
    </citation>
    <scope>NUCLEOTIDE SEQUENCE [LARGE SCALE GENOMIC DNA]</scope>
    <source>
        <tissue evidence="16">Leaf</tissue>
    </source>
</reference>
<dbReference type="Pfam" id="PF00069">
    <property type="entry name" value="Pkinase"/>
    <property type="match status" value="1"/>
</dbReference>
<dbReference type="Proteomes" id="UP001358586">
    <property type="component" value="Chromosome 9"/>
</dbReference>
<dbReference type="PROSITE" id="PS50011">
    <property type="entry name" value="PROTEIN_KINASE_DOM"/>
    <property type="match status" value="1"/>
</dbReference>
<keyword evidence="11" id="KW-0675">Receptor</keyword>
<dbReference type="PANTHER" id="PTHR48053:SF126">
    <property type="entry name" value="MDIS1-INTERACTING RECEPTOR LIKE KINASE 2-LIKE ISOFORM X1"/>
    <property type="match status" value="1"/>
</dbReference>
<dbReference type="InterPro" id="IPR051716">
    <property type="entry name" value="Plant_RL_S/T_kinase"/>
</dbReference>
<dbReference type="PROSITE" id="PS00109">
    <property type="entry name" value="PROTEIN_KINASE_TYR"/>
    <property type="match status" value="1"/>
</dbReference>
<evidence type="ECO:0000256" key="2">
    <source>
        <dbReference type="ARBA" id="ARBA00004479"/>
    </source>
</evidence>
<keyword evidence="17" id="KW-1185">Reference proteome</keyword>
<dbReference type="Gene3D" id="3.80.10.10">
    <property type="entry name" value="Ribonuclease Inhibitor"/>
    <property type="match status" value="4"/>
</dbReference>
<dbReference type="InterPro" id="IPR008266">
    <property type="entry name" value="Tyr_kinase_AS"/>
</dbReference>
<evidence type="ECO:0000313" key="17">
    <source>
        <dbReference type="Proteomes" id="UP001358586"/>
    </source>
</evidence>
<dbReference type="Gene3D" id="3.30.200.20">
    <property type="entry name" value="Phosphorylase Kinase, domain 1"/>
    <property type="match status" value="1"/>
</dbReference>
<dbReference type="InterPro" id="IPR011009">
    <property type="entry name" value="Kinase-like_dom_sf"/>
</dbReference>
<dbReference type="PROSITE" id="PS00107">
    <property type="entry name" value="PROTEIN_KINASE_ATP"/>
    <property type="match status" value="1"/>
</dbReference>
<dbReference type="InterPro" id="IPR001611">
    <property type="entry name" value="Leu-rich_rpt"/>
</dbReference>
<accession>A0ABR0NN11</accession>
<comment type="subcellular location">
    <subcellularLocation>
        <location evidence="1">Cell membrane</location>
    </subcellularLocation>
    <subcellularLocation>
        <location evidence="2">Membrane</location>
        <topology evidence="2">Single-pass type I membrane protein</topology>
    </subcellularLocation>
</comment>
<dbReference type="EMBL" id="JARKNE010000009">
    <property type="protein sequence ID" value="KAK5802331.1"/>
    <property type="molecule type" value="Genomic_DNA"/>
</dbReference>
<keyword evidence="3" id="KW-0433">Leucine-rich repeat</keyword>
<proteinExistence type="predicted"/>
<organism evidence="16 17">
    <name type="scientific">Gossypium arboreum</name>
    <name type="common">Tree cotton</name>
    <name type="synonym">Gossypium nanking</name>
    <dbReference type="NCBI Taxonomy" id="29729"/>
    <lineage>
        <taxon>Eukaryota</taxon>
        <taxon>Viridiplantae</taxon>
        <taxon>Streptophyta</taxon>
        <taxon>Embryophyta</taxon>
        <taxon>Tracheophyta</taxon>
        <taxon>Spermatophyta</taxon>
        <taxon>Magnoliopsida</taxon>
        <taxon>eudicotyledons</taxon>
        <taxon>Gunneridae</taxon>
        <taxon>Pentapetalae</taxon>
        <taxon>rosids</taxon>
        <taxon>malvids</taxon>
        <taxon>Malvales</taxon>
        <taxon>Malvaceae</taxon>
        <taxon>Malvoideae</taxon>
        <taxon>Gossypium</taxon>
    </lineage>
</organism>
<evidence type="ECO:0000256" key="5">
    <source>
        <dbReference type="ARBA" id="ARBA00022729"/>
    </source>
</evidence>
<dbReference type="PROSITE" id="PS51450">
    <property type="entry name" value="LRR"/>
    <property type="match status" value="1"/>
</dbReference>
<evidence type="ECO:0000313" key="16">
    <source>
        <dbReference type="EMBL" id="KAK5802331.1"/>
    </source>
</evidence>
<feature type="chain" id="PRO_5045599917" description="Protein kinase domain-containing protein" evidence="14">
    <location>
        <begin position="23"/>
        <end position="1045"/>
    </location>
</feature>
<dbReference type="InterPro" id="IPR032675">
    <property type="entry name" value="LRR_dom_sf"/>
</dbReference>
<dbReference type="SMART" id="SM00369">
    <property type="entry name" value="LRR_TYP"/>
    <property type="match status" value="12"/>
</dbReference>
<evidence type="ECO:0000259" key="15">
    <source>
        <dbReference type="PROSITE" id="PS50011"/>
    </source>
</evidence>
<evidence type="ECO:0000256" key="13">
    <source>
        <dbReference type="SAM" id="Phobius"/>
    </source>
</evidence>
<evidence type="ECO:0000256" key="11">
    <source>
        <dbReference type="ARBA" id="ARBA00023170"/>
    </source>
</evidence>
<evidence type="ECO:0000256" key="8">
    <source>
        <dbReference type="ARBA" id="ARBA00022840"/>
    </source>
</evidence>
<keyword evidence="4 13" id="KW-0812">Transmembrane</keyword>
<comment type="caution">
    <text evidence="16">The sequence shown here is derived from an EMBL/GenBank/DDBJ whole genome shotgun (WGS) entry which is preliminary data.</text>
</comment>
<keyword evidence="9 13" id="KW-1133">Transmembrane helix</keyword>
<dbReference type="InterPro" id="IPR003591">
    <property type="entry name" value="Leu-rich_rpt_typical-subtyp"/>
</dbReference>
<protein>
    <recommendedName>
        <fullName evidence="15">Protein kinase domain-containing protein</fullName>
    </recommendedName>
</protein>
<dbReference type="InterPro" id="IPR000719">
    <property type="entry name" value="Prot_kinase_dom"/>
</dbReference>
<feature type="signal peptide" evidence="14">
    <location>
        <begin position="1"/>
        <end position="22"/>
    </location>
</feature>
<evidence type="ECO:0000256" key="3">
    <source>
        <dbReference type="ARBA" id="ARBA00022614"/>
    </source>
</evidence>
<evidence type="ECO:0000256" key="9">
    <source>
        <dbReference type="ARBA" id="ARBA00022989"/>
    </source>
</evidence>
<evidence type="ECO:0000256" key="4">
    <source>
        <dbReference type="ARBA" id="ARBA00022692"/>
    </source>
</evidence>
<evidence type="ECO:0000256" key="14">
    <source>
        <dbReference type="SAM" id="SignalP"/>
    </source>
</evidence>
<dbReference type="SUPFAM" id="SSF52058">
    <property type="entry name" value="L domain-like"/>
    <property type="match status" value="2"/>
</dbReference>
<feature type="transmembrane region" description="Helical" evidence="13">
    <location>
        <begin position="676"/>
        <end position="700"/>
    </location>
</feature>
<keyword evidence="8 12" id="KW-0067">ATP-binding</keyword>